<sequence>MNLGKIKQLCQEHFSDGLVTIVGSGLSCAEGVSGMAGLAQHLLARIPSEIAPASSTRWEKIAHELSEDQCNLEQILLDNPPDDALEALIIKHTADLILCEEGKIIDEVLNEGRVLSFSKLIPHMLKPSNGVPRTIITVNYDRLIEIAVESMGLGIDSLFTGHHLAKHDPTGSRHSLCRSVSSRNKRVERQFCDHALILKPHGSLDWFRKGNEPVRCSFPLKGQRLIITPGLNKYQGGYERPFDAHREKANRKIDEASRFLILGYGFNDSHLQTHLNDQIIHGAPTLLITHSLSDNARELMTKSNAITAIVANAEESKADGAVIYHGGKEKFFPGPRLWDLNVFVSEVFGHA</sequence>
<keyword evidence="2" id="KW-1185">Reference proteome</keyword>
<reference evidence="1 2" key="1">
    <citation type="submission" date="2019-02" db="EMBL/GenBank/DDBJ databases">
        <title>Deep-cultivation of Planctomycetes and their phenomic and genomic characterization uncovers novel biology.</title>
        <authorList>
            <person name="Wiegand S."/>
            <person name="Jogler M."/>
            <person name="Boedeker C."/>
            <person name="Pinto D."/>
            <person name="Vollmers J."/>
            <person name="Rivas-Marin E."/>
            <person name="Kohn T."/>
            <person name="Peeters S.H."/>
            <person name="Heuer A."/>
            <person name="Rast P."/>
            <person name="Oberbeckmann S."/>
            <person name="Bunk B."/>
            <person name="Jeske O."/>
            <person name="Meyerdierks A."/>
            <person name="Storesund J.E."/>
            <person name="Kallscheuer N."/>
            <person name="Luecker S."/>
            <person name="Lage O.M."/>
            <person name="Pohl T."/>
            <person name="Merkel B.J."/>
            <person name="Hornburger P."/>
            <person name="Mueller R.-W."/>
            <person name="Bruemmer F."/>
            <person name="Labrenz M."/>
            <person name="Spormann A.M."/>
            <person name="Op den Camp H."/>
            <person name="Overmann J."/>
            <person name="Amann R."/>
            <person name="Jetten M.S.M."/>
            <person name="Mascher T."/>
            <person name="Medema M.H."/>
            <person name="Devos D.P."/>
            <person name="Kaster A.-K."/>
            <person name="Ovreas L."/>
            <person name="Rohde M."/>
            <person name="Galperin M.Y."/>
            <person name="Jogler C."/>
        </authorList>
    </citation>
    <scope>NUCLEOTIDE SEQUENCE [LARGE SCALE GENOMIC DNA]</scope>
    <source>
        <strain evidence="1 2">K22_7</strain>
    </source>
</reference>
<evidence type="ECO:0000313" key="1">
    <source>
        <dbReference type="EMBL" id="QDT04220.1"/>
    </source>
</evidence>
<dbReference type="OrthoDB" id="9808492at2"/>
<dbReference type="PROSITE" id="PS51257">
    <property type="entry name" value="PROKAR_LIPOPROTEIN"/>
    <property type="match status" value="1"/>
</dbReference>
<organism evidence="1 2">
    <name type="scientific">Rubripirellula lacrimiformis</name>
    <dbReference type="NCBI Taxonomy" id="1930273"/>
    <lineage>
        <taxon>Bacteria</taxon>
        <taxon>Pseudomonadati</taxon>
        <taxon>Planctomycetota</taxon>
        <taxon>Planctomycetia</taxon>
        <taxon>Pirellulales</taxon>
        <taxon>Pirellulaceae</taxon>
        <taxon>Rubripirellula</taxon>
    </lineage>
</organism>
<protein>
    <submittedName>
        <fullName evidence="1">Uncharacterized protein</fullName>
    </submittedName>
</protein>
<gene>
    <name evidence="1" type="ORF">K227x_26100</name>
</gene>
<name>A0A517NAR5_9BACT</name>
<accession>A0A517NAR5</accession>
<proteinExistence type="predicted"/>
<evidence type="ECO:0000313" key="2">
    <source>
        <dbReference type="Proteomes" id="UP000318538"/>
    </source>
</evidence>
<dbReference type="KEGG" id="rlc:K227x_26100"/>
<dbReference type="EMBL" id="CP036525">
    <property type="protein sequence ID" value="QDT04220.1"/>
    <property type="molecule type" value="Genomic_DNA"/>
</dbReference>
<dbReference type="Proteomes" id="UP000318538">
    <property type="component" value="Chromosome"/>
</dbReference>
<dbReference type="RefSeq" id="WP_145169748.1">
    <property type="nucleotide sequence ID" value="NZ_CP036525.1"/>
</dbReference>
<dbReference type="AlphaFoldDB" id="A0A517NAR5"/>
<dbReference type="Pfam" id="PF13289">
    <property type="entry name" value="SIR2_2"/>
    <property type="match status" value="1"/>
</dbReference>